<reference evidence="2" key="1">
    <citation type="submission" date="2018-08" db="EMBL/GenBank/DDBJ databases">
        <authorList>
            <person name="Mousa M."/>
            <person name="Kelsky B.L."/>
            <person name="Goh L.M."/>
            <person name="Shaffer C.D."/>
            <person name="Weston-Hafer K.A."/>
            <person name="Russell D.A."/>
            <person name="Pope W.H."/>
            <person name="Jacobs-Sera D."/>
            <person name="Hendrix R.W."/>
            <person name="Hatfull G.F."/>
        </authorList>
    </citation>
    <scope>NUCLEOTIDE SEQUENCE [LARGE SCALE GENOMIC DNA]</scope>
</reference>
<sequence>MPDLTQPPDIDEALRALVEQPSYAARTLVFTARLLERDPAEPMTNRAGGLAMTMAIDAVLGTLPQAVRDDSVARATNALPDLTGDITRGEAALRLRAAAKGLE</sequence>
<gene>
    <name evidence="1" type="primary">75</name>
    <name evidence="1" type="ORF">SEA_KROMP_75</name>
</gene>
<dbReference type="EMBL" id="MH744420">
    <property type="protein sequence ID" value="AYD81676.1"/>
    <property type="molecule type" value="Genomic_DNA"/>
</dbReference>
<evidence type="ECO:0000313" key="2">
    <source>
        <dbReference type="Proteomes" id="UP000274637"/>
    </source>
</evidence>
<keyword evidence="2" id="KW-1185">Reference proteome</keyword>
<protein>
    <submittedName>
        <fullName evidence="1">Uncharacterized protein</fullName>
    </submittedName>
</protein>
<organism evidence="1 2">
    <name type="scientific">Streptomyces phage Kromp</name>
    <dbReference type="NCBI Taxonomy" id="2315619"/>
    <lineage>
        <taxon>Viruses</taxon>
        <taxon>Duplodnaviria</taxon>
        <taxon>Heunggongvirae</taxon>
        <taxon>Uroviricota</taxon>
        <taxon>Caudoviricetes</taxon>
        <taxon>Krompvirus</taxon>
        <taxon>Krompvirus kromp</taxon>
    </lineage>
</organism>
<evidence type="ECO:0000313" key="1">
    <source>
        <dbReference type="EMBL" id="AYD81676.1"/>
    </source>
</evidence>
<proteinExistence type="predicted"/>
<accession>A0A386KBP2</accession>
<name>A0A386KBP2_9CAUD</name>
<dbReference type="Proteomes" id="UP000274637">
    <property type="component" value="Segment"/>
</dbReference>